<protein>
    <submittedName>
        <fullName evidence="1">Uncharacterized protein</fullName>
    </submittedName>
</protein>
<keyword evidence="2" id="KW-1185">Reference proteome</keyword>
<sequence>MICLKRFHGASSRYAAYECLIREVTGNLPVAIQIADKLKEKESVTLEAHFHPQIADYLKLSVGKLVRIFEPIHSVPEHVAVGSVSKPKWFLVHTKLTQTSLDVPLSHFTPTTPPPSYTAHAQPKMDDSMVPQLRADVKHHLKRTLRMTYHDTRVRLSRMD</sequence>
<dbReference type="EMBL" id="CM047580">
    <property type="protein sequence ID" value="KAI9921358.1"/>
    <property type="molecule type" value="Genomic_DNA"/>
</dbReference>
<gene>
    <name evidence="1" type="ORF">PsorP6_000459</name>
</gene>
<comment type="caution">
    <text evidence="1">The sequence shown here is derived from an EMBL/GenBank/DDBJ whole genome shotgun (WGS) entry which is preliminary data.</text>
</comment>
<evidence type="ECO:0000313" key="2">
    <source>
        <dbReference type="Proteomes" id="UP001163321"/>
    </source>
</evidence>
<evidence type="ECO:0000313" key="1">
    <source>
        <dbReference type="EMBL" id="KAI9921358.1"/>
    </source>
</evidence>
<reference evidence="1 2" key="1">
    <citation type="journal article" date="2022" name="bioRxiv">
        <title>The genome of the oomycete Peronosclerospora sorghi, a cosmopolitan pathogen of maize and sorghum, is inflated with dispersed pseudogenes.</title>
        <authorList>
            <person name="Fletcher K."/>
            <person name="Martin F."/>
            <person name="Isakeit T."/>
            <person name="Cavanaugh K."/>
            <person name="Magill C."/>
            <person name="Michelmore R."/>
        </authorList>
    </citation>
    <scope>NUCLEOTIDE SEQUENCE [LARGE SCALE GENOMIC DNA]</scope>
    <source>
        <strain evidence="1">P6</strain>
    </source>
</reference>
<organism evidence="1 2">
    <name type="scientific">Peronosclerospora sorghi</name>
    <dbReference type="NCBI Taxonomy" id="230839"/>
    <lineage>
        <taxon>Eukaryota</taxon>
        <taxon>Sar</taxon>
        <taxon>Stramenopiles</taxon>
        <taxon>Oomycota</taxon>
        <taxon>Peronosporomycetes</taxon>
        <taxon>Peronosporales</taxon>
        <taxon>Peronosporaceae</taxon>
        <taxon>Peronosclerospora</taxon>
    </lineage>
</organism>
<dbReference type="Proteomes" id="UP001163321">
    <property type="component" value="Chromosome 1"/>
</dbReference>
<proteinExistence type="predicted"/>
<name>A0ACC0WTE3_9STRA</name>
<accession>A0ACC0WTE3</accession>